<dbReference type="AlphaFoldDB" id="A0AAV9RGU7"/>
<organism evidence="1 2">
    <name type="scientific">Crenichthys baileyi</name>
    <name type="common">White River springfish</name>
    <dbReference type="NCBI Taxonomy" id="28760"/>
    <lineage>
        <taxon>Eukaryota</taxon>
        <taxon>Metazoa</taxon>
        <taxon>Chordata</taxon>
        <taxon>Craniata</taxon>
        <taxon>Vertebrata</taxon>
        <taxon>Euteleostomi</taxon>
        <taxon>Actinopterygii</taxon>
        <taxon>Neopterygii</taxon>
        <taxon>Teleostei</taxon>
        <taxon>Neoteleostei</taxon>
        <taxon>Acanthomorphata</taxon>
        <taxon>Ovalentaria</taxon>
        <taxon>Atherinomorphae</taxon>
        <taxon>Cyprinodontiformes</taxon>
        <taxon>Goodeidae</taxon>
        <taxon>Crenichthys</taxon>
    </lineage>
</organism>
<accession>A0AAV9RGU7</accession>
<dbReference type="Proteomes" id="UP001311232">
    <property type="component" value="Unassembled WGS sequence"/>
</dbReference>
<proteinExistence type="predicted"/>
<protein>
    <submittedName>
        <fullName evidence="1">Uncharacterized protein</fullName>
    </submittedName>
</protein>
<gene>
    <name evidence="1" type="ORF">CRENBAI_002413</name>
</gene>
<evidence type="ECO:0000313" key="1">
    <source>
        <dbReference type="EMBL" id="KAK5608211.1"/>
    </source>
</evidence>
<reference evidence="1 2" key="1">
    <citation type="submission" date="2021-06" db="EMBL/GenBank/DDBJ databases">
        <authorList>
            <person name="Palmer J.M."/>
        </authorList>
    </citation>
    <scope>NUCLEOTIDE SEQUENCE [LARGE SCALE GENOMIC DNA]</scope>
    <source>
        <strain evidence="1 2">MEX-2019</strain>
        <tissue evidence="1">Muscle</tissue>
    </source>
</reference>
<sequence>MRWKVCEAVKYCRRMVLKFLQIGKNNSNMDEEEEAEDECWTEDSLASSSCKSLIHREQRKGYGVQNVKHFLKITKNMKNVKVEDFFPDKKQFFMYVRKVEI</sequence>
<dbReference type="EMBL" id="JAHHUM010001838">
    <property type="protein sequence ID" value="KAK5608211.1"/>
    <property type="molecule type" value="Genomic_DNA"/>
</dbReference>
<name>A0AAV9RGU7_9TELE</name>
<evidence type="ECO:0000313" key="2">
    <source>
        <dbReference type="Proteomes" id="UP001311232"/>
    </source>
</evidence>
<comment type="caution">
    <text evidence="1">The sequence shown here is derived from an EMBL/GenBank/DDBJ whole genome shotgun (WGS) entry which is preliminary data.</text>
</comment>
<keyword evidence="2" id="KW-1185">Reference proteome</keyword>